<sequence>MPCIVFDMDGVLIDSERLVLRSWECVGKDLGLTGLHKLFFRCIGTTHASTKILFSRAFGDGVDYEDFRNRTRAYYMQFTKDGIPLKPGVMELLSWLREKGWKTGLASSSREANVRRNMEITGMGAYFDTLVCGDMLTASKPAPDIYLRACAELQARAEDSYAVEDSRNGILSASAAGMKALLVPDMVQPDEAMLRNALAVFPDLCAVWRWLAREEYQEEA</sequence>
<dbReference type="RefSeq" id="WP_304122927.1">
    <property type="nucleotide sequence ID" value="NZ_DYZA01000190.1"/>
</dbReference>
<proteinExistence type="predicted"/>
<dbReference type="Gene3D" id="3.40.50.1000">
    <property type="entry name" value="HAD superfamily/HAD-like"/>
    <property type="match status" value="1"/>
</dbReference>
<organism evidence="1 2">
    <name type="scientific">Mailhella massiliensis</name>
    <dbReference type="NCBI Taxonomy" id="1903261"/>
    <lineage>
        <taxon>Bacteria</taxon>
        <taxon>Pseudomonadati</taxon>
        <taxon>Thermodesulfobacteriota</taxon>
        <taxon>Desulfovibrionia</taxon>
        <taxon>Desulfovibrionales</taxon>
        <taxon>Desulfovibrionaceae</taxon>
        <taxon>Mailhella</taxon>
    </lineage>
</organism>
<dbReference type="AlphaFoldDB" id="A0A921AY10"/>
<reference evidence="1" key="1">
    <citation type="journal article" date="2021" name="PeerJ">
        <title>Extensive microbial diversity within the chicken gut microbiome revealed by metagenomics and culture.</title>
        <authorList>
            <person name="Gilroy R."/>
            <person name="Ravi A."/>
            <person name="Getino M."/>
            <person name="Pursley I."/>
            <person name="Horton D.L."/>
            <person name="Alikhan N.F."/>
            <person name="Baker D."/>
            <person name="Gharbi K."/>
            <person name="Hall N."/>
            <person name="Watson M."/>
            <person name="Adriaenssens E.M."/>
            <person name="Foster-Nyarko E."/>
            <person name="Jarju S."/>
            <person name="Secka A."/>
            <person name="Antonio M."/>
            <person name="Oren A."/>
            <person name="Chaudhuri R.R."/>
            <person name="La Ragione R."/>
            <person name="Hildebrand F."/>
            <person name="Pallen M.J."/>
        </authorList>
    </citation>
    <scope>NUCLEOTIDE SEQUENCE</scope>
    <source>
        <strain evidence="1">ChiGjej2B2-19336</strain>
    </source>
</reference>
<dbReference type="InterPro" id="IPR023214">
    <property type="entry name" value="HAD_sf"/>
</dbReference>
<dbReference type="NCBIfam" id="TIGR01509">
    <property type="entry name" value="HAD-SF-IA-v3"/>
    <property type="match status" value="1"/>
</dbReference>
<dbReference type="Proteomes" id="UP000698963">
    <property type="component" value="Unassembled WGS sequence"/>
</dbReference>
<dbReference type="SFLD" id="SFLDS00003">
    <property type="entry name" value="Haloacid_Dehalogenase"/>
    <property type="match status" value="1"/>
</dbReference>
<dbReference type="InterPro" id="IPR006439">
    <property type="entry name" value="HAD-SF_hydro_IA"/>
</dbReference>
<evidence type="ECO:0000313" key="2">
    <source>
        <dbReference type="Proteomes" id="UP000698963"/>
    </source>
</evidence>
<dbReference type="Gene3D" id="1.10.150.240">
    <property type="entry name" value="Putative phosphatase, domain 2"/>
    <property type="match status" value="1"/>
</dbReference>
<dbReference type="InterPro" id="IPR036412">
    <property type="entry name" value="HAD-like_sf"/>
</dbReference>
<protein>
    <submittedName>
        <fullName evidence="1">HAD family phosphatase</fullName>
    </submittedName>
</protein>
<dbReference type="PANTHER" id="PTHR18901">
    <property type="entry name" value="2-DEOXYGLUCOSE-6-PHOSPHATE PHOSPHATASE 2"/>
    <property type="match status" value="1"/>
</dbReference>
<accession>A0A921AY10</accession>
<name>A0A921AY10_9BACT</name>
<dbReference type="InterPro" id="IPR041492">
    <property type="entry name" value="HAD_2"/>
</dbReference>
<reference evidence="1" key="2">
    <citation type="submission" date="2021-09" db="EMBL/GenBank/DDBJ databases">
        <authorList>
            <person name="Gilroy R."/>
        </authorList>
    </citation>
    <scope>NUCLEOTIDE SEQUENCE</scope>
    <source>
        <strain evidence="1">ChiGjej2B2-19336</strain>
    </source>
</reference>
<comment type="caution">
    <text evidence="1">The sequence shown here is derived from an EMBL/GenBank/DDBJ whole genome shotgun (WGS) entry which is preliminary data.</text>
</comment>
<dbReference type="SFLD" id="SFLDG01129">
    <property type="entry name" value="C1.5:_HAD__Beta-PGM__Phosphata"/>
    <property type="match status" value="1"/>
</dbReference>
<dbReference type="Pfam" id="PF13419">
    <property type="entry name" value="HAD_2"/>
    <property type="match status" value="1"/>
</dbReference>
<evidence type="ECO:0000313" key="1">
    <source>
        <dbReference type="EMBL" id="HJD97858.1"/>
    </source>
</evidence>
<dbReference type="EMBL" id="DYZA01000190">
    <property type="protein sequence ID" value="HJD97858.1"/>
    <property type="molecule type" value="Genomic_DNA"/>
</dbReference>
<dbReference type="SUPFAM" id="SSF56784">
    <property type="entry name" value="HAD-like"/>
    <property type="match status" value="1"/>
</dbReference>
<dbReference type="PANTHER" id="PTHR18901:SF38">
    <property type="entry name" value="PSEUDOURIDINE-5'-PHOSPHATASE"/>
    <property type="match status" value="1"/>
</dbReference>
<gene>
    <name evidence="1" type="ORF">K8W16_09465</name>
</gene>
<dbReference type="InterPro" id="IPR023198">
    <property type="entry name" value="PGP-like_dom2"/>
</dbReference>